<evidence type="ECO:0008006" key="4">
    <source>
        <dbReference type="Google" id="ProtNLM"/>
    </source>
</evidence>
<dbReference type="EMBL" id="JARJCW010000017">
    <property type="protein sequence ID" value="KAJ7215612.1"/>
    <property type="molecule type" value="Genomic_DNA"/>
</dbReference>
<dbReference type="InterPro" id="IPR059179">
    <property type="entry name" value="MLKL-like_MCAfunc"/>
</dbReference>
<feature type="region of interest" description="Disordered" evidence="1">
    <location>
        <begin position="227"/>
        <end position="251"/>
    </location>
</feature>
<evidence type="ECO:0000313" key="2">
    <source>
        <dbReference type="EMBL" id="KAJ7215612.1"/>
    </source>
</evidence>
<evidence type="ECO:0000256" key="1">
    <source>
        <dbReference type="SAM" id="MobiDB-lite"/>
    </source>
</evidence>
<gene>
    <name evidence="2" type="ORF">GGX14DRAFT_608708</name>
</gene>
<dbReference type="CDD" id="cd21037">
    <property type="entry name" value="MLKL_NTD"/>
    <property type="match status" value="1"/>
</dbReference>
<proteinExistence type="predicted"/>
<dbReference type="GO" id="GO:0007166">
    <property type="term" value="P:cell surface receptor signaling pathway"/>
    <property type="evidence" value="ECO:0007669"/>
    <property type="project" value="InterPro"/>
</dbReference>
<organism evidence="2 3">
    <name type="scientific">Mycena pura</name>
    <dbReference type="NCBI Taxonomy" id="153505"/>
    <lineage>
        <taxon>Eukaryota</taxon>
        <taxon>Fungi</taxon>
        <taxon>Dikarya</taxon>
        <taxon>Basidiomycota</taxon>
        <taxon>Agaricomycotina</taxon>
        <taxon>Agaricomycetes</taxon>
        <taxon>Agaricomycetidae</taxon>
        <taxon>Agaricales</taxon>
        <taxon>Marasmiineae</taxon>
        <taxon>Mycenaceae</taxon>
        <taxon>Mycena</taxon>
    </lineage>
</organism>
<dbReference type="InterPro" id="IPR036537">
    <property type="entry name" value="Adaptor_Cbl_N_dom_sf"/>
</dbReference>
<keyword evidence="3" id="KW-1185">Reference proteome</keyword>
<dbReference type="AlphaFoldDB" id="A0AAD6VKL0"/>
<dbReference type="Proteomes" id="UP001219525">
    <property type="component" value="Unassembled WGS sequence"/>
</dbReference>
<protein>
    <recommendedName>
        <fullName evidence="4">Fungal N-terminal domain-containing protein</fullName>
    </recommendedName>
</protein>
<name>A0AAD6VKL0_9AGAR</name>
<feature type="region of interest" description="Disordered" evidence="1">
    <location>
        <begin position="1"/>
        <end position="26"/>
    </location>
</feature>
<accession>A0AAD6VKL0</accession>
<evidence type="ECO:0000313" key="3">
    <source>
        <dbReference type="Proteomes" id="UP001219525"/>
    </source>
</evidence>
<reference evidence="2" key="1">
    <citation type="submission" date="2023-03" db="EMBL/GenBank/DDBJ databases">
        <title>Massive genome expansion in bonnet fungi (Mycena s.s.) driven by repeated elements and novel gene families across ecological guilds.</title>
        <authorList>
            <consortium name="Lawrence Berkeley National Laboratory"/>
            <person name="Harder C.B."/>
            <person name="Miyauchi S."/>
            <person name="Viragh M."/>
            <person name="Kuo A."/>
            <person name="Thoen E."/>
            <person name="Andreopoulos B."/>
            <person name="Lu D."/>
            <person name="Skrede I."/>
            <person name="Drula E."/>
            <person name="Henrissat B."/>
            <person name="Morin E."/>
            <person name="Kohler A."/>
            <person name="Barry K."/>
            <person name="LaButti K."/>
            <person name="Morin E."/>
            <person name="Salamov A."/>
            <person name="Lipzen A."/>
            <person name="Mereny Z."/>
            <person name="Hegedus B."/>
            <person name="Baldrian P."/>
            <person name="Stursova M."/>
            <person name="Weitz H."/>
            <person name="Taylor A."/>
            <person name="Grigoriev I.V."/>
            <person name="Nagy L.G."/>
            <person name="Martin F."/>
            <person name="Kauserud H."/>
        </authorList>
    </citation>
    <scope>NUCLEOTIDE SEQUENCE</scope>
    <source>
        <strain evidence="2">9144</strain>
    </source>
</reference>
<sequence length="251" mass="27672">MSASPSTTSRHPALPIQGQNAPMTVPRTSRWDARSANWLSRSIELAKLASAGADAVPFPYIKTGFEGIVVVLQAAEKVRKNREDLHELCIDLAETAMILSLVKDKFLASPGVENSEVKSHCLQFLSVLQAIQKTVEEVQKKDKMGLGGLVKGMLKSTSISESITTHRQRISQLYTNFQLLAAVKTFVATRETNTQVQELQLLSRGTDIRVQDIQLISRDIHVQVQGIQARSNEKDGTGTRPVPLLMAESHF</sequence>
<dbReference type="Gene3D" id="1.20.930.20">
    <property type="entry name" value="Adaptor protein Cbl, N-terminal domain"/>
    <property type="match status" value="1"/>
</dbReference>
<comment type="caution">
    <text evidence="2">The sequence shown here is derived from an EMBL/GenBank/DDBJ whole genome shotgun (WGS) entry which is preliminary data.</text>
</comment>
<feature type="compositionally biased region" description="Polar residues" evidence="1">
    <location>
        <begin position="1"/>
        <end position="10"/>
    </location>
</feature>